<evidence type="ECO:0000313" key="1">
    <source>
        <dbReference type="EMBL" id="PWK69279.1"/>
    </source>
</evidence>
<sequence>MKLIKLNKIGSDLRLHTENLAHVGFRKIFDGIDQLKIKKGVDKLGIDGFINQCACLAAGSGAMAGSGGMFTLVAGIPFDFINLITQQFRAIMGIMYYYRGTYENGFEDFMALVATSVKVEAGVAITRSMMEGIAERMLMILGTRTAERLVPVVGAVIGGTANYLFIKRIAARVKEMQKEFVVIAIE</sequence>
<evidence type="ECO:0000313" key="2">
    <source>
        <dbReference type="Proteomes" id="UP000245678"/>
    </source>
</evidence>
<dbReference type="AlphaFoldDB" id="A0A316GXL6"/>
<dbReference type="Proteomes" id="UP000245678">
    <property type="component" value="Unassembled WGS sequence"/>
</dbReference>
<accession>A0A316GXL6</accession>
<keyword evidence="2" id="KW-1185">Reference proteome</keyword>
<comment type="caution">
    <text evidence="1">The sequence shown here is derived from an EMBL/GenBank/DDBJ whole genome shotgun (WGS) entry which is preliminary data.</text>
</comment>
<dbReference type="RefSeq" id="WP_109610478.1">
    <property type="nucleotide sequence ID" value="NZ_QGHA01000016.1"/>
</dbReference>
<evidence type="ECO:0008006" key="3">
    <source>
        <dbReference type="Google" id="ProtNLM"/>
    </source>
</evidence>
<gene>
    <name evidence="1" type="ORF">LX99_04778</name>
</gene>
<proteinExistence type="predicted"/>
<name>A0A316GXL6_9SPHI</name>
<dbReference type="EMBL" id="QGHA01000016">
    <property type="protein sequence ID" value="PWK69279.1"/>
    <property type="molecule type" value="Genomic_DNA"/>
</dbReference>
<organism evidence="1 2">
    <name type="scientific">Mucilaginibacter oryzae</name>
    <dbReference type="NCBI Taxonomy" id="468058"/>
    <lineage>
        <taxon>Bacteria</taxon>
        <taxon>Pseudomonadati</taxon>
        <taxon>Bacteroidota</taxon>
        <taxon>Sphingobacteriia</taxon>
        <taxon>Sphingobacteriales</taxon>
        <taxon>Sphingobacteriaceae</taxon>
        <taxon>Mucilaginibacter</taxon>
    </lineage>
</organism>
<reference evidence="1 2" key="1">
    <citation type="submission" date="2018-05" db="EMBL/GenBank/DDBJ databases">
        <title>Genomic Encyclopedia of Archaeal and Bacterial Type Strains, Phase II (KMG-II): from individual species to whole genera.</title>
        <authorList>
            <person name="Goeker M."/>
        </authorList>
    </citation>
    <scope>NUCLEOTIDE SEQUENCE [LARGE SCALE GENOMIC DNA]</scope>
    <source>
        <strain evidence="1 2">DSM 19975</strain>
    </source>
</reference>
<protein>
    <recommendedName>
        <fullName evidence="3">EcsC family protein</fullName>
    </recommendedName>
</protein>